<evidence type="ECO:0000313" key="4">
    <source>
        <dbReference type="Proteomes" id="UP001204376"/>
    </source>
</evidence>
<protein>
    <submittedName>
        <fullName evidence="3">PorT family protein</fullName>
    </submittedName>
</protein>
<keyword evidence="4" id="KW-1185">Reference proteome</keyword>
<proteinExistence type="predicted"/>
<dbReference type="RefSeq" id="WP_256536709.1">
    <property type="nucleotide sequence ID" value="NZ_JANHOH010000001.1"/>
</dbReference>
<reference evidence="3 4" key="1">
    <citation type="submission" date="2022-07" db="EMBL/GenBank/DDBJ databases">
        <title>Mucilaginibacter sp. JC4.</title>
        <authorList>
            <person name="Le V."/>
            <person name="Ko S.-R."/>
            <person name="Ahn C.-Y."/>
            <person name="Oh H.-M."/>
        </authorList>
    </citation>
    <scope>NUCLEOTIDE SEQUENCE [LARGE SCALE GENOMIC DNA]</scope>
    <source>
        <strain evidence="3 4">JC4</strain>
    </source>
</reference>
<comment type="caution">
    <text evidence="3">The sequence shown here is derived from an EMBL/GenBank/DDBJ whole genome shotgun (WGS) entry which is preliminary data.</text>
</comment>
<dbReference type="InterPro" id="IPR025665">
    <property type="entry name" value="Beta-barrel_OMP_2"/>
</dbReference>
<gene>
    <name evidence="3" type="ORF">NPE20_00925</name>
</gene>
<organism evidence="3 4">
    <name type="scientific">Mucilaginibacter aquariorum</name>
    <dbReference type="NCBI Taxonomy" id="2967225"/>
    <lineage>
        <taxon>Bacteria</taxon>
        <taxon>Pseudomonadati</taxon>
        <taxon>Bacteroidota</taxon>
        <taxon>Sphingobacteriia</taxon>
        <taxon>Sphingobacteriales</taxon>
        <taxon>Sphingobacteriaceae</taxon>
        <taxon>Mucilaginibacter</taxon>
    </lineage>
</organism>
<evidence type="ECO:0000256" key="1">
    <source>
        <dbReference type="SAM" id="SignalP"/>
    </source>
</evidence>
<keyword evidence="1" id="KW-0732">Signal</keyword>
<dbReference type="EMBL" id="JANHOH010000001">
    <property type="protein sequence ID" value="MCQ6956494.1"/>
    <property type="molecule type" value="Genomic_DNA"/>
</dbReference>
<evidence type="ECO:0000313" key="3">
    <source>
        <dbReference type="EMBL" id="MCQ6956494.1"/>
    </source>
</evidence>
<name>A0ABT1SVX7_9SPHI</name>
<dbReference type="Pfam" id="PF13568">
    <property type="entry name" value="OMP_b-brl_2"/>
    <property type="match status" value="1"/>
</dbReference>
<feature type="signal peptide" evidence="1">
    <location>
        <begin position="1"/>
        <end position="19"/>
    </location>
</feature>
<feature type="domain" description="Outer membrane protein beta-barrel" evidence="2">
    <location>
        <begin position="50"/>
        <end position="189"/>
    </location>
</feature>
<sequence length="218" mass="23804">MKKILSSALLILLSICAFGQSHDTVKTAKTYLDPVINLVSTNLNYGAGNSALSDYKKSVLGAQIGISFQAGITPAFSLVSEFYFSMKGGKLKDGNPLTSRASTIRLYSFELPLLARFHISAFHINAGPSIAYNFYGTNNINDQTTDLSFGAAGFRRLEAGLQAGGGYTLHTKTKRVTLDLRYNYGLTNISYGQEMYNRSFVISIHVSKAWKTNPFAGK</sequence>
<dbReference type="Proteomes" id="UP001204376">
    <property type="component" value="Unassembled WGS sequence"/>
</dbReference>
<feature type="chain" id="PRO_5046388552" evidence="1">
    <location>
        <begin position="20"/>
        <end position="218"/>
    </location>
</feature>
<evidence type="ECO:0000259" key="2">
    <source>
        <dbReference type="Pfam" id="PF13568"/>
    </source>
</evidence>
<accession>A0ABT1SVX7</accession>